<proteinExistence type="inferred from homology"/>
<evidence type="ECO:0000313" key="6">
    <source>
        <dbReference type="Proteomes" id="UP000001694"/>
    </source>
</evidence>
<comment type="similarity">
    <text evidence="1">Belongs to the glycosyltransferase 2 family.</text>
</comment>
<keyword evidence="3 5" id="KW-0808">Transferase</keyword>
<evidence type="ECO:0000259" key="4">
    <source>
        <dbReference type="Pfam" id="PF00535"/>
    </source>
</evidence>
<dbReference type="InterPro" id="IPR029044">
    <property type="entry name" value="Nucleotide-diphossugar_trans"/>
</dbReference>
<dbReference type="PANTHER" id="PTHR43179">
    <property type="entry name" value="RHAMNOSYLTRANSFERASE WBBL"/>
    <property type="match status" value="1"/>
</dbReference>
<evidence type="ECO:0000313" key="5">
    <source>
        <dbReference type="EMBL" id="ACB39456.1"/>
    </source>
</evidence>
<dbReference type="RefSeq" id="WP_012349876.1">
    <property type="nucleotide sequence ID" value="NC_010525.1"/>
</dbReference>
<feature type="domain" description="Glycosyltransferase 2-like" evidence="4">
    <location>
        <begin position="11"/>
        <end position="186"/>
    </location>
</feature>
<dbReference type="Proteomes" id="UP000001694">
    <property type="component" value="Chromosome"/>
</dbReference>
<dbReference type="Pfam" id="PF00535">
    <property type="entry name" value="Glycos_transf_2"/>
    <property type="match status" value="1"/>
</dbReference>
<accession>B1YCE3</accession>
<dbReference type="PANTHER" id="PTHR43179:SF12">
    <property type="entry name" value="GALACTOFURANOSYLTRANSFERASE GLFT2"/>
    <property type="match status" value="1"/>
</dbReference>
<dbReference type="KEGG" id="tne:Tneu_0513"/>
<name>B1YCE3_PYRNV</name>
<dbReference type="Gene3D" id="3.90.550.10">
    <property type="entry name" value="Spore Coat Polysaccharide Biosynthesis Protein SpsA, Chain A"/>
    <property type="match status" value="1"/>
</dbReference>
<gene>
    <name evidence="5" type="ordered locus">Tneu_0513</name>
</gene>
<dbReference type="AlphaFoldDB" id="B1YCE3"/>
<dbReference type="STRING" id="444157.Tneu_0513"/>
<dbReference type="SUPFAM" id="SSF53448">
    <property type="entry name" value="Nucleotide-diphospho-sugar transferases"/>
    <property type="match status" value="1"/>
</dbReference>
<dbReference type="GeneID" id="6165864"/>
<dbReference type="InterPro" id="IPR001173">
    <property type="entry name" value="Glyco_trans_2-like"/>
</dbReference>
<keyword evidence="6" id="KW-1185">Reference proteome</keyword>
<dbReference type="GO" id="GO:0016757">
    <property type="term" value="F:glycosyltransferase activity"/>
    <property type="evidence" value="ECO:0007669"/>
    <property type="project" value="UniProtKB-KW"/>
</dbReference>
<dbReference type="HOGENOM" id="CLU_023845_4_1_2"/>
<dbReference type="OrthoDB" id="31358at2157"/>
<protein>
    <submittedName>
        <fullName evidence="5">Glycosyl transferase family 2</fullName>
    </submittedName>
</protein>
<evidence type="ECO:0000256" key="2">
    <source>
        <dbReference type="ARBA" id="ARBA00022676"/>
    </source>
</evidence>
<dbReference type="CAZy" id="GT2">
    <property type="family name" value="Glycosyltransferase Family 2"/>
</dbReference>
<evidence type="ECO:0000256" key="3">
    <source>
        <dbReference type="ARBA" id="ARBA00022679"/>
    </source>
</evidence>
<keyword evidence="2" id="KW-0328">Glycosyltransferase</keyword>
<reference evidence="5" key="1">
    <citation type="submission" date="2008-03" db="EMBL/GenBank/DDBJ databases">
        <title>Complete sequence of Thermoproteus neutrophilus V24Sta.</title>
        <authorList>
            <consortium name="US DOE Joint Genome Institute"/>
            <person name="Copeland A."/>
            <person name="Lucas S."/>
            <person name="Lapidus A."/>
            <person name="Glavina del Rio T."/>
            <person name="Dalin E."/>
            <person name="Tice H."/>
            <person name="Bruce D."/>
            <person name="Goodwin L."/>
            <person name="Pitluck S."/>
            <person name="Sims D."/>
            <person name="Brettin T."/>
            <person name="Detter J.C."/>
            <person name="Han C."/>
            <person name="Kuske C.R."/>
            <person name="Schmutz J."/>
            <person name="Larimer F."/>
            <person name="Land M."/>
            <person name="Hauser L."/>
            <person name="Kyrpides N."/>
            <person name="Mikhailova N."/>
            <person name="Biddle J.F."/>
            <person name="Zhang Z."/>
            <person name="Fitz-Gibbon S.T."/>
            <person name="Lowe T.M."/>
            <person name="Saltikov C."/>
            <person name="House C.H."/>
            <person name="Richardson P."/>
        </authorList>
    </citation>
    <scope>NUCLEOTIDE SEQUENCE [LARGE SCALE GENOMIC DNA]</scope>
    <source>
        <strain evidence="5">V24Sta</strain>
    </source>
</reference>
<organism evidence="5 6">
    <name type="scientific">Pyrobaculum neutrophilum (strain DSM 2338 / JCM 9278 / NBRC 100436 / V24Sta)</name>
    <name type="common">Thermoproteus neutrophilus</name>
    <dbReference type="NCBI Taxonomy" id="444157"/>
    <lineage>
        <taxon>Archaea</taxon>
        <taxon>Thermoproteota</taxon>
        <taxon>Thermoprotei</taxon>
        <taxon>Thermoproteales</taxon>
        <taxon>Thermoproteaceae</taxon>
        <taxon>Pyrobaculum</taxon>
    </lineage>
</organism>
<dbReference type="eggNOG" id="arCOG01383">
    <property type="taxonomic scope" value="Archaea"/>
</dbReference>
<sequence>MGWPRVSILWLNYNSGRFLDVVLDSLRGVAELDYPDYELVVVDNGSTDGSNRAVREFVERWRGRGGRAKFIQLDRNLGFTGGNNVAFRARDRESKYVVLLNNDAVPEPGSLRTLVEYLERDGRLGACQGVVVKYGDPSVVDTAGDFLDELLRPMALFEGRRGQPLSRPIYITYPDGSYSIYRVEAVRRAVGGERLFDDWAFAYFDDNVLGLRLWNAGYRVISVPVVAGRHRRSATFGWASPFQLYHAFKGKIALLRITNLRRRRLVWAFYAKVLARHTLVPQYARLAWKAYIDGWRLGGRLAKAGAVLDIYKAPVVKLDAGDIYMALFRRASLLRVLGEERLLRLIRGGVLTYVG</sequence>
<dbReference type="EMBL" id="CP001014">
    <property type="protein sequence ID" value="ACB39456.1"/>
    <property type="molecule type" value="Genomic_DNA"/>
</dbReference>
<evidence type="ECO:0000256" key="1">
    <source>
        <dbReference type="ARBA" id="ARBA00006739"/>
    </source>
</evidence>